<feature type="region of interest" description="Disordered" evidence="1">
    <location>
        <begin position="96"/>
        <end position="132"/>
    </location>
</feature>
<sequence>MGEFVAHLKRKAESAGCEVIELDAYKLKMSQYDPATDSYRKKPLKERWHRWGNSDTLVQRDVMSASLACHATKKGHDRALLLQKWTTAEALLRGSGLCRQQPRSDQGEPQGSSRLTKPNCASKEERERGLPQTLCSIGDVQAALPPEKALRVS</sequence>
<evidence type="ECO:0000313" key="2">
    <source>
        <dbReference type="EMBL" id="KAB7654456.1"/>
    </source>
</evidence>
<dbReference type="Proteomes" id="UP000430564">
    <property type="component" value="Unassembled WGS sequence"/>
</dbReference>
<organism evidence="2 3">
    <name type="scientific">Sutterella seckii</name>
    <dbReference type="NCBI Taxonomy" id="1944635"/>
    <lineage>
        <taxon>Bacteria</taxon>
        <taxon>Pseudomonadati</taxon>
        <taxon>Pseudomonadota</taxon>
        <taxon>Betaproteobacteria</taxon>
        <taxon>Burkholderiales</taxon>
        <taxon>Sutterellaceae</taxon>
        <taxon>Sutterella</taxon>
    </lineage>
</organism>
<feature type="compositionally biased region" description="Polar residues" evidence="1">
    <location>
        <begin position="101"/>
        <end position="116"/>
    </location>
</feature>
<dbReference type="OrthoDB" id="9154102at2"/>
<comment type="caution">
    <text evidence="2">The sequence shown here is derived from an EMBL/GenBank/DDBJ whole genome shotgun (WGS) entry which is preliminary data.</text>
</comment>
<protein>
    <submittedName>
        <fullName evidence="2">Uncharacterized protein</fullName>
    </submittedName>
</protein>
<dbReference type="EMBL" id="WEHX01000101">
    <property type="protein sequence ID" value="KAB7654456.1"/>
    <property type="molecule type" value="Genomic_DNA"/>
</dbReference>
<name>A0A6I1EH11_9BURK</name>
<dbReference type="AlphaFoldDB" id="A0A6I1EH11"/>
<reference evidence="2 3" key="1">
    <citation type="submission" date="2019-10" db="EMBL/GenBank/DDBJ databases">
        <title>Genome diversity of Sutterella seckii.</title>
        <authorList>
            <person name="Chaplin A.V."/>
            <person name="Sokolova S.R."/>
            <person name="Mosin K.A."/>
            <person name="Ivanova E.L."/>
            <person name="Kochetkova T.O."/>
            <person name="Goltsov A.Y."/>
            <person name="Trofimov D.Y."/>
            <person name="Efimov B.A."/>
        </authorList>
    </citation>
    <scope>NUCLEOTIDE SEQUENCE [LARGE SCALE GENOMIC DNA]</scope>
    <source>
        <strain evidence="2 3">ASD393</strain>
    </source>
</reference>
<evidence type="ECO:0000313" key="3">
    <source>
        <dbReference type="Proteomes" id="UP000430564"/>
    </source>
</evidence>
<gene>
    <name evidence="2" type="ORF">GBM95_10250</name>
</gene>
<evidence type="ECO:0000256" key="1">
    <source>
        <dbReference type="SAM" id="MobiDB-lite"/>
    </source>
</evidence>
<proteinExistence type="predicted"/>
<accession>A0A6I1EH11</accession>